<organism evidence="1 2">
    <name type="scientific">Catellatospora bangladeshensis</name>
    <dbReference type="NCBI Taxonomy" id="310355"/>
    <lineage>
        <taxon>Bacteria</taxon>
        <taxon>Bacillati</taxon>
        <taxon>Actinomycetota</taxon>
        <taxon>Actinomycetes</taxon>
        <taxon>Micromonosporales</taxon>
        <taxon>Micromonosporaceae</taxon>
        <taxon>Catellatospora</taxon>
    </lineage>
</organism>
<evidence type="ECO:0000313" key="2">
    <source>
        <dbReference type="Proteomes" id="UP000601223"/>
    </source>
</evidence>
<proteinExistence type="predicted"/>
<gene>
    <name evidence="1" type="ORF">Cba03nite_26440</name>
</gene>
<sequence>MTTYEQEWGAAAGWGHGTRGGLTAGIDGLLRRSGQAAEAEAYVPVVSFLRRAREVSAGGDERGAVALLRLAAEVAEPAVSVADSITALIPAVR</sequence>
<protein>
    <submittedName>
        <fullName evidence="1">Uncharacterized protein</fullName>
    </submittedName>
</protein>
<dbReference type="RefSeq" id="WP_203745607.1">
    <property type="nucleotide sequence ID" value="NZ_BONF01000012.1"/>
</dbReference>
<reference evidence="1 2" key="1">
    <citation type="submission" date="2021-01" db="EMBL/GenBank/DDBJ databases">
        <title>Whole genome shotgun sequence of Catellatospora bangladeshensis NBRC 107357.</title>
        <authorList>
            <person name="Komaki H."/>
            <person name="Tamura T."/>
        </authorList>
    </citation>
    <scope>NUCLEOTIDE SEQUENCE [LARGE SCALE GENOMIC DNA]</scope>
    <source>
        <strain evidence="1 2">NBRC 107357</strain>
    </source>
</reference>
<keyword evidence="2" id="KW-1185">Reference proteome</keyword>
<dbReference type="EMBL" id="BONF01000012">
    <property type="protein sequence ID" value="GIF81295.1"/>
    <property type="molecule type" value="Genomic_DNA"/>
</dbReference>
<name>A0A8J3NHD3_9ACTN</name>
<evidence type="ECO:0000313" key="1">
    <source>
        <dbReference type="EMBL" id="GIF81295.1"/>
    </source>
</evidence>
<accession>A0A8J3NHD3</accession>
<dbReference type="AlphaFoldDB" id="A0A8J3NHD3"/>
<comment type="caution">
    <text evidence="1">The sequence shown here is derived from an EMBL/GenBank/DDBJ whole genome shotgun (WGS) entry which is preliminary data.</text>
</comment>
<dbReference type="Proteomes" id="UP000601223">
    <property type="component" value="Unassembled WGS sequence"/>
</dbReference>